<dbReference type="EMBL" id="PQ015378">
    <property type="protein sequence ID" value="XDJ14584.1"/>
    <property type="molecule type" value="Genomic_DNA"/>
</dbReference>
<organism evidence="1">
    <name type="scientific">Pseudomonas phage RVTF4</name>
    <dbReference type="NCBI Taxonomy" id="3236931"/>
    <lineage>
        <taxon>Viruses</taxon>
    </lineage>
</organism>
<sequence>MIGLDKVEVAPSVAERSDPVVMMKGFGFIVPPEKVQAIHEKWDARDTLRMYMRMRAWLGYTREEINQKLGEAVEGKQLLVEVHDLDETHAAVEAVESRRHLLSNVVEDLSNIYAFSLELELVYNPDRKPELYHQPLQQQTTAMADLLREAMAKQTE</sequence>
<reference evidence="1" key="1">
    <citation type="submission" date="2024-07" db="EMBL/GenBank/DDBJ databases">
        <authorList>
            <person name="Bringhurst R.M."/>
            <person name="Homer T.E."/>
        </authorList>
    </citation>
    <scope>NUCLEOTIDE SEQUENCE</scope>
</reference>
<evidence type="ECO:0000313" key="1">
    <source>
        <dbReference type="EMBL" id="XDJ14584.1"/>
    </source>
</evidence>
<accession>A0AB39CCN1</accession>
<name>A0AB39CCN1_9VIRU</name>
<proteinExistence type="predicted"/>
<protein>
    <submittedName>
        <fullName evidence="1">Uncharacterized protein</fullName>
    </submittedName>
</protein>